<comment type="similarity">
    <text evidence="1 2">Belongs to the iron/ascorbate-dependent oxidoreductase family.</text>
</comment>
<dbReference type="Gene3D" id="2.60.120.330">
    <property type="entry name" value="B-lactam Antibiotic, Isopenicillin N Synthase, Chain"/>
    <property type="match status" value="1"/>
</dbReference>
<dbReference type="InterPro" id="IPR044861">
    <property type="entry name" value="IPNS-like_FE2OG_OXY"/>
</dbReference>
<organism evidence="4 5">
    <name type="scientific">Aspergillus ustus</name>
    <dbReference type="NCBI Taxonomy" id="40382"/>
    <lineage>
        <taxon>Eukaryota</taxon>
        <taxon>Fungi</taxon>
        <taxon>Dikarya</taxon>
        <taxon>Ascomycota</taxon>
        <taxon>Pezizomycotina</taxon>
        <taxon>Eurotiomycetes</taxon>
        <taxon>Eurotiomycetidae</taxon>
        <taxon>Eurotiales</taxon>
        <taxon>Aspergillaceae</taxon>
        <taxon>Aspergillus</taxon>
        <taxon>Aspergillus subgen. Nidulantes</taxon>
    </lineage>
</organism>
<evidence type="ECO:0000256" key="2">
    <source>
        <dbReference type="RuleBase" id="RU003682"/>
    </source>
</evidence>
<keyword evidence="5" id="KW-1185">Reference proteome</keyword>
<proteinExistence type="inferred from homology"/>
<dbReference type="PROSITE" id="PS51471">
    <property type="entry name" value="FE2OG_OXY"/>
    <property type="match status" value="1"/>
</dbReference>
<evidence type="ECO:0000259" key="3">
    <source>
        <dbReference type="PROSITE" id="PS51471"/>
    </source>
</evidence>
<dbReference type="Pfam" id="PF03171">
    <property type="entry name" value="2OG-FeII_Oxy"/>
    <property type="match status" value="1"/>
</dbReference>
<reference evidence="4 5" key="1">
    <citation type="submission" date="2014-11" db="EMBL/GenBank/DDBJ databases">
        <title>Genomics derived discovery of secondary metabolites biosynthetic gene clusters in Aspergillus ustus.</title>
        <authorList>
            <person name="Pi B."/>
            <person name="Dai F."/>
            <person name="Song X."/>
            <person name="Zhu C."/>
            <person name="Li H."/>
            <person name="Yu D."/>
        </authorList>
    </citation>
    <scope>NUCLEOTIDE SEQUENCE [LARGE SCALE GENOMIC DNA]</scope>
    <source>
        <strain evidence="4 5">3.3904</strain>
    </source>
</reference>
<keyword evidence="2" id="KW-0408">Iron</keyword>
<dbReference type="InterPro" id="IPR026992">
    <property type="entry name" value="DIOX_N"/>
</dbReference>
<dbReference type="InterPro" id="IPR005123">
    <property type="entry name" value="Oxoglu/Fe-dep_dioxygenase_dom"/>
</dbReference>
<dbReference type="GO" id="GO:0046872">
    <property type="term" value="F:metal ion binding"/>
    <property type="evidence" value="ECO:0007669"/>
    <property type="project" value="UniProtKB-KW"/>
</dbReference>
<dbReference type="PANTHER" id="PTHR47990">
    <property type="entry name" value="2-OXOGLUTARATE (2OG) AND FE(II)-DEPENDENT OXYGENASE SUPERFAMILY PROTEIN-RELATED"/>
    <property type="match status" value="1"/>
</dbReference>
<dbReference type="Pfam" id="PF14226">
    <property type="entry name" value="DIOX_N"/>
    <property type="match status" value="1"/>
</dbReference>
<dbReference type="InterPro" id="IPR050231">
    <property type="entry name" value="Iron_ascorbate_oxido_reductase"/>
</dbReference>
<dbReference type="AlphaFoldDB" id="A0A0C1EGP9"/>
<name>A0A0C1EGP9_ASPUT</name>
<keyword evidence="2" id="KW-0479">Metal-binding</keyword>
<protein>
    <submittedName>
        <fullName evidence="4">2OG-Fe(II) oxygenase family oxidoreductase</fullName>
    </submittedName>
</protein>
<dbReference type="GO" id="GO:0016491">
    <property type="term" value="F:oxidoreductase activity"/>
    <property type="evidence" value="ECO:0007669"/>
    <property type="project" value="UniProtKB-KW"/>
</dbReference>
<dbReference type="EMBL" id="JOMC01000033">
    <property type="protein sequence ID" value="KIA75834.1"/>
    <property type="molecule type" value="Genomic_DNA"/>
</dbReference>
<dbReference type="SUPFAM" id="SSF51197">
    <property type="entry name" value="Clavaminate synthase-like"/>
    <property type="match status" value="1"/>
</dbReference>
<keyword evidence="2" id="KW-0560">Oxidoreductase</keyword>
<dbReference type="InterPro" id="IPR027443">
    <property type="entry name" value="IPNS-like_sf"/>
</dbReference>
<dbReference type="Proteomes" id="UP000053475">
    <property type="component" value="Unassembled WGS sequence"/>
</dbReference>
<evidence type="ECO:0000313" key="4">
    <source>
        <dbReference type="EMBL" id="KIA75834.1"/>
    </source>
</evidence>
<comment type="caution">
    <text evidence="4">The sequence shown here is derived from an EMBL/GenBank/DDBJ whole genome shotgun (WGS) entry which is preliminary data.</text>
</comment>
<dbReference type="GO" id="GO:0044283">
    <property type="term" value="P:small molecule biosynthetic process"/>
    <property type="evidence" value="ECO:0007669"/>
    <property type="project" value="UniProtKB-ARBA"/>
</dbReference>
<accession>A0A0C1EGP9</accession>
<evidence type="ECO:0000313" key="5">
    <source>
        <dbReference type="Proteomes" id="UP000053475"/>
    </source>
</evidence>
<feature type="domain" description="Fe2OG dioxygenase" evidence="3">
    <location>
        <begin position="175"/>
        <end position="278"/>
    </location>
</feature>
<gene>
    <name evidence="4" type="primary">vrtI</name>
    <name evidence="4" type="ORF">HK57_00361</name>
</gene>
<sequence length="331" mass="36966">MDPPGVEDLPVLGDVSLLTIDWARLRVNDEGERKKLLDAGENQGFFYLDLSSDESFLQDWSAVLDLMEEYFHLDDDQKMKDHRMSDTHGYEPVATSSGAVKGRPDYYESLKASKDELRSRSSLLAPAIAENYNLISRFCGAAHEVLKTILSTFGSVLFPDGSTNLGSFHSDAKDSLTSLALFRYPKQETADVGVGHGKHTDLGTLTFLLCQQWGLQVLARNPGGWRFVAPKKNHAIINVGDTLRFLSGNRLCSAVHRVVPTRELQHEDRYSIAYFLRAENGAIFKDSVGRMVTAKSWHDEKFDIFRAPHEEQEKAPILTGGMERGESLISA</sequence>
<evidence type="ECO:0000256" key="1">
    <source>
        <dbReference type="ARBA" id="ARBA00008056"/>
    </source>
</evidence>